<name>A0A1H3P8M7_9ACTN</name>
<dbReference type="AlphaFoldDB" id="A0A1H3P8M7"/>
<keyword evidence="1" id="KW-1133">Transmembrane helix</keyword>
<reference evidence="3" key="1">
    <citation type="submission" date="2016-10" db="EMBL/GenBank/DDBJ databases">
        <authorList>
            <person name="Varghese N."/>
            <person name="Submissions S."/>
        </authorList>
    </citation>
    <scope>NUCLEOTIDE SEQUENCE [LARGE SCALE GENOMIC DNA]</scope>
    <source>
        <strain evidence="3">DSM 44718</strain>
    </source>
</reference>
<sequence>MASESNHPHHPMALRDRLPRRLTQLFLGLVLYGASMALQIEATLGLDPWDVFHQGLAEKTGLSFGTIVIIVGAAVLLLWIPLRQKPGIGTVSNIVIIGLAVDASLALFPTPDGLPVRITFLVLGIVLNGVAGGLYIGARLGPGPRDGLMTGWVGRKPGRSIRLTRTVIEVGVLGAGVLLGGTVGIGTVAYALLIGPLNHVFIPLFTVRPSPPRIGGQPIAEPTA</sequence>
<dbReference type="Pfam" id="PF19700">
    <property type="entry name" value="DUF6198"/>
    <property type="match status" value="1"/>
</dbReference>
<organism evidence="2 3">
    <name type="scientific">Asanoa ishikariensis</name>
    <dbReference type="NCBI Taxonomy" id="137265"/>
    <lineage>
        <taxon>Bacteria</taxon>
        <taxon>Bacillati</taxon>
        <taxon>Actinomycetota</taxon>
        <taxon>Actinomycetes</taxon>
        <taxon>Micromonosporales</taxon>
        <taxon>Micromonosporaceae</taxon>
        <taxon>Asanoa</taxon>
    </lineage>
</organism>
<accession>A0A1H3P8M7</accession>
<keyword evidence="1" id="KW-0472">Membrane</keyword>
<dbReference type="Proteomes" id="UP000199632">
    <property type="component" value="Unassembled WGS sequence"/>
</dbReference>
<feature type="transmembrane region" description="Helical" evidence="1">
    <location>
        <begin position="166"/>
        <end position="193"/>
    </location>
</feature>
<feature type="transmembrane region" description="Helical" evidence="1">
    <location>
        <begin position="114"/>
        <end position="136"/>
    </location>
</feature>
<feature type="transmembrane region" description="Helical" evidence="1">
    <location>
        <begin position="87"/>
        <end position="108"/>
    </location>
</feature>
<feature type="transmembrane region" description="Helical" evidence="1">
    <location>
        <begin position="60"/>
        <end position="80"/>
    </location>
</feature>
<protein>
    <submittedName>
        <fullName evidence="2">Uncharacterized membrane protein YczE</fullName>
    </submittedName>
</protein>
<dbReference type="EMBL" id="FNQB01000001">
    <property type="protein sequence ID" value="SDY97293.1"/>
    <property type="molecule type" value="Genomic_DNA"/>
</dbReference>
<dbReference type="STRING" id="137265.SAMN05421684_2659"/>
<evidence type="ECO:0000256" key="1">
    <source>
        <dbReference type="SAM" id="Phobius"/>
    </source>
</evidence>
<feature type="transmembrane region" description="Helical" evidence="1">
    <location>
        <begin position="21"/>
        <end position="40"/>
    </location>
</feature>
<evidence type="ECO:0000313" key="2">
    <source>
        <dbReference type="EMBL" id="SDY97293.1"/>
    </source>
</evidence>
<proteinExistence type="predicted"/>
<gene>
    <name evidence="2" type="ORF">SAMN05421684_2659</name>
</gene>
<keyword evidence="1" id="KW-0812">Transmembrane</keyword>
<dbReference type="PANTHER" id="PTHR40078">
    <property type="entry name" value="INTEGRAL MEMBRANE PROTEIN-RELATED"/>
    <property type="match status" value="1"/>
</dbReference>
<dbReference type="InterPro" id="IPR038750">
    <property type="entry name" value="YczE/YyaS-like"/>
</dbReference>
<dbReference type="PANTHER" id="PTHR40078:SF1">
    <property type="entry name" value="INTEGRAL MEMBRANE PROTEIN"/>
    <property type="match status" value="1"/>
</dbReference>
<keyword evidence="3" id="KW-1185">Reference proteome</keyword>
<dbReference type="RefSeq" id="WP_373315406.1">
    <property type="nucleotide sequence ID" value="NZ_BOND01000025.1"/>
</dbReference>
<evidence type="ECO:0000313" key="3">
    <source>
        <dbReference type="Proteomes" id="UP000199632"/>
    </source>
</evidence>